<dbReference type="Pfam" id="PF02330">
    <property type="entry name" value="MAM33"/>
    <property type="match status" value="1"/>
</dbReference>
<protein>
    <submittedName>
        <fullName evidence="1">Uncharacterized protein</fullName>
    </submittedName>
</protein>
<dbReference type="OrthoDB" id="278212at2759"/>
<dbReference type="SUPFAM" id="SSF54529">
    <property type="entry name" value="Mitochondrial glycoprotein MAM33-like"/>
    <property type="match status" value="1"/>
</dbReference>
<dbReference type="InterPro" id="IPR003428">
    <property type="entry name" value="MAM33"/>
</dbReference>
<dbReference type="AlphaFoldDB" id="A0A813G330"/>
<reference evidence="1" key="1">
    <citation type="submission" date="2021-02" db="EMBL/GenBank/DDBJ databases">
        <authorList>
            <person name="Dougan E. K."/>
            <person name="Rhodes N."/>
            <person name="Thang M."/>
            <person name="Chan C."/>
        </authorList>
    </citation>
    <scope>NUCLEOTIDE SEQUENCE</scope>
</reference>
<feature type="non-terminal residue" evidence="1">
    <location>
        <position position="1"/>
    </location>
</feature>
<organism evidence="1 2">
    <name type="scientific">Polarella glacialis</name>
    <name type="common">Dinoflagellate</name>
    <dbReference type="NCBI Taxonomy" id="89957"/>
    <lineage>
        <taxon>Eukaryota</taxon>
        <taxon>Sar</taxon>
        <taxon>Alveolata</taxon>
        <taxon>Dinophyceae</taxon>
        <taxon>Suessiales</taxon>
        <taxon>Suessiaceae</taxon>
        <taxon>Polarella</taxon>
    </lineage>
</organism>
<dbReference type="GO" id="GO:0005759">
    <property type="term" value="C:mitochondrial matrix"/>
    <property type="evidence" value="ECO:0007669"/>
    <property type="project" value="InterPro"/>
</dbReference>
<dbReference type="EMBL" id="CAJNNV010027494">
    <property type="protein sequence ID" value="CAE8620521.1"/>
    <property type="molecule type" value="Genomic_DNA"/>
</dbReference>
<name>A0A813G330_POLGL</name>
<sequence>EEPRLEVVQAVQRSLSGPVDAAGVTERATSSGSSCRSYGAKEAAWSRVAVSLLNYVGPILSRPSNDEIDAQILPLLKQTLLHAHVPSLLVACPHGSHWARCVLEKLVSVLTGPVTSGAPLPVVRDAVSLVAKFFLQNLQCLQRHECFGQLWLMVLRLMLHCIKRGSDDRHAELEEIAIETLKNLLCVLLSTQMLGFLPTKDCFLWLFELPPLKVAVTLGACMRQAAARVPLGRLAPFAAGRAGLCLAGSRAFSAAGSKVGKVLGSELQHEQEQYEQAKEIKSFLSSNSDFKLVDKEGDVNMALEKQVGEKTVRIEFQLTSPFDPQGEMEGQEEEAMEETTEFSVSVEEKSGAGVTFYCSTQAGEDHRYVIGNLRTYTSAEEKESTTAYNGPEFEDLDDKVQEAFDEYLAEMGVSGEICDFVDAMASDKEQREYVRWLSLTKKFLE</sequence>
<evidence type="ECO:0000313" key="2">
    <source>
        <dbReference type="Proteomes" id="UP000654075"/>
    </source>
</evidence>
<proteinExistence type="predicted"/>
<keyword evidence="2" id="KW-1185">Reference proteome</keyword>
<dbReference type="InterPro" id="IPR036561">
    <property type="entry name" value="MAM33_sf"/>
</dbReference>
<gene>
    <name evidence="1" type="ORF">PGLA1383_LOCUS38077</name>
</gene>
<dbReference type="Gene3D" id="3.10.280.10">
    <property type="entry name" value="Mitochondrial glycoprotein"/>
    <property type="match status" value="1"/>
</dbReference>
<dbReference type="PANTHER" id="PTHR10826:SF1">
    <property type="entry name" value="COMPLEMENT COMPONENT 1 Q SUBCOMPONENT-BINDING PROTEIN, MITOCHONDRIAL"/>
    <property type="match status" value="1"/>
</dbReference>
<evidence type="ECO:0000313" key="1">
    <source>
        <dbReference type="EMBL" id="CAE8620521.1"/>
    </source>
</evidence>
<dbReference type="Proteomes" id="UP000654075">
    <property type="component" value="Unassembled WGS sequence"/>
</dbReference>
<comment type="caution">
    <text evidence="1">The sequence shown here is derived from an EMBL/GenBank/DDBJ whole genome shotgun (WGS) entry which is preliminary data.</text>
</comment>
<dbReference type="PANTHER" id="PTHR10826">
    <property type="entry name" value="COMPLEMENT COMPONENT 1"/>
    <property type="match status" value="1"/>
</dbReference>
<accession>A0A813G330</accession>